<proteinExistence type="predicted"/>
<dbReference type="Proteomes" id="UP000189738">
    <property type="component" value="Chromosome"/>
</dbReference>
<protein>
    <recommendedName>
        <fullName evidence="1">Replication-associated protein ORF2/G2P domain-containing protein</fullName>
    </recommendedName>
</protein>
<dbReference type="Pfam" id="PF23343">
    <property type="entry name" value="REP_ORF2-G2P"/>
    <property type="match status" value="1"/>
</dbReference>
<feature type="domain" description="Replication-associated protein ORF2/G2P" evidence="1">
    <location>
        <begin position="54"/>
        <end position="154"/>
    </location>
</feature>
<evidence type="ECO:0000313" key="3">
    <source>
        <dbReference type="EMBL" id="OPB52558.1"/>
    </source>
</evidence>
<evidence type="ECO:0000313" key="2">
    <source>
        <dbReference type="EMBL" id="AQX51835.1"/>
    </source>
</evidence>
<dbReference type="AlphaFoldDB" id="A0A494JAG6"/>
<sequence>MCLTPITLKKTGATTNGYATQSFPCGKCLECRKARTNSWFARLTEELKVSKSAHFVTLTYNDVYLPYSDNGLISLDYRDFQLFMKRARKLQKSKIKYFLVGEYGAQTYRPHYHAIVFGVENIDEFLGEWKMGNVHAGTVTAKSIYYTLKYCTKSITEGPDKDPDDDRKREKALMSKGLGLSHLTESMIRYYKDDVSRSFSLLGGTTIALPRYYRDKVFTDIEKVHRMVSIIDYLETRYQRISDPLFPQRVRKMYDKVYESIKQTD</sequence>
<accession>A0A494JAG6</accession>
<dbReference type="InterPro" id="IPR056906">
    <property type="entry name" value="ORF2/G2P_dom"/>
</dbReference>
<dbReference type="RefSeq" id="WP_078720051.1">
    <property type="nucleotide sequence ID" value="NZ_CP014339.1"/>
</dbReference>
<evidence type="ECO:0000313" key="4">
    <source>
        <dbReference type="Proteomes" id="UP000189738"/>
    </source>
</evidence>
<name>A0A494JAG6_9FLAO</name>
<dbReference type="EMBL" id="MAHS01000003">
    <property type="protein sequence ID" value="OPB52558.1"/>
    <property type="molecule type" value="Genomic_DNA"/>
</dbReference>
<gene>
    <name evidence="2" type="ORF">AYC66_14585</name>
    <name evidence="3" type="ORF">BAY09_15530</name>
</gene>
<organism evidence="3">
    <name type="scientific">Elizabethkingia anophelis</name>
    <dbReference type="NCBI Taxonomy" id="1117645"/>
    <lineage>
        <taxon>Bacteria</taxon>
        <taxon>Pseudomonadati</taxon>
        <taxon>Bacteroidota</taxon>
        <taxon>Flavobacteriia</taxon>
        <taxon>Flavobacteriales</taxon>
        <taxon>Weeksellaceae</taxon>
        <taxon>Elizabethkingia</taxon>
    </lineage>
</organism>
<evidence type="ECO:0000259" key="1">
    <source>
        <dbReference type="Pfam" id="PF23343"/>
    </source>
</evidence>
<reference evidence="2 4" key="1">
    <citation type="submission" date="2016-02" db="EMBL/GenBank/DDBJ databases">
        <authorList>
            <person name="Nicholson A.C."/>
            <person name="Humrighouse B.W."/>
            <person name="Loparev V."/>
            <person name="Emery B."/>
            <person name="Graziano J."/>
            <person name="McQuiston J.R."/>
        </authorList>
    </citation>
    <scope>NUCLEOTIDE SEQUENCE [LARGE SCALE GENOMIC DNA]</scope>
    <source>
        <strain evidence="2 4">E6809</strain>
    </source>
</reference>
<dbReference type="EMBL" id="CP014339">
    <property type="protein sequence ID" value="AQX51835.1"/>
    <property type="molecule type" value="Genomic_DNA"/>
</dbReference>
<reference evidence="3" key="2">
    <citation type="submission" date="2016-06" db="EMBL/GenBank/DDBJ databases">
        <authorList>
            <person name="Nicholson A.C."/>
        </authorList>
    </citation>
    <scope>NUCLEOTIDE SEQUENCE [LARGE SCALE GENOMIC DNA]</scope>
    <source>
        <strain evidence="3">E6809</strain>
    </source>
</reference>